<dbReference type="EMBL" id="KZ994752">
    <property type="protein sequence ID" value="RKO92153.1"/>
    <property type="molecule type" value="Genomic_DNA"/>
</dbReference>
<proteinExistence type="predicted"/>
<gene>
    <name evidence="3" type="ORF">BDK51DRAFT_38724</name>
</gene>
<feature type="signal peptide" evidence="2">
    <location>
        <begin position="1"/>
        <end position="20"/>
    </location>
</feature>
<keyword evidence="4" id="KW-1185">Reference proteome</keyword>
<evidence type="ECO:0000313" key="4">
    <source>
        <dbReference type="Proteomes" id="UP000269721"/>
    </source>
</evidence>
<sequence length="153" mass="16052">MIALSNPVTAILSVFTAASAAPSSNSSASPRQESSRGSIAGAAVVAPDVVFTPDPSAADSATSTRSFWFPPSGRCSPRRDYLKEFAFTLSRLPDLDPADSAVTITPHVYKQSEGGQYGREVAGPFKIESWDHQLHPLDLITLSSSSDAISGAP</sequence>
<feature type="region of interest" description="Disordered" evidence="1">
    <location>
        <begin position="18"/>
        <end position="39"/>
    </location>
</feature>
<evidence type="ECO:0000256" key="1">
    <source>
        <dbReference type="SAM" id="MobiDB-lite"/>
    </source>
</evidence>
<evidence type="ECO:0000313" key="3">
    <source>
        <dbReference type="EMBL" id="RKO92153.1"/>
    </source>
</evidence>
<evidence type="ECO:0000256" key="2">
    <source>
        <dbReference type="SAM" id="SignalP"/>
    </source>
</evidence>
<feature type="chain" id="PRO_5020268165" evidence="2">
    <location>
        <begin position="21"/>
        <end position="153"/>
    </location>
</feature>
<feature type="compositionally biased region" description="Low complexity" evidence="1">
    <location>
        <begin position="18"/>
        <end position="38"/>
    </location>
</feature>
<name>A0A4P9WJM1_9FUNG</name>
<dbReference type="Proteomes" id="UP000269721">
    <property type="component" value="Unassembled WGS sequence"/>
</dbReference>
<keyword evidence="2" id="KW-0732">Signal</keyword>
<dbReference type="AlphaFoldDB" id="A0A4P9WJM1"/>
<organism evidence="3 4">
    <name type="scientific">Blyttiomyces helicus</name>
    <dbReference type="NCBI Taxonomy" id="388810"/>
    <lineage>
        <taxon>Eukaryota</taxon>
        <taxon>Fungi</taxon>
        <taxon>Fungi incertae sedis</taxon>
        <taxon>Chytridiomycota</taxon>
        <taxon>Chytridiomycota incertae sedis</taxon>
        <taxon>Chytridiomycetes</taxon>
        <taxon>Chytridiomycetes incertae sedis</taxon>
        <taxon>Blyttiomyces</taxon>
    </lineage>
</organism>
<protein>
    <submittedName>
        <fullName evidence="3">Uncharacterized protein</fullName>
    </submittedName>
</protein>
<accession>A0A4P9WJM1</accession>
<reference evidence="4" key="1">
    <citation type="journal article" date="2018" name="Nat. Microbiol.">
        <title>Leveraging single-cell genomics to expand the fungal tree of life.</title>
        <authorList>
            <person name="Ahrendt S.R."/>
            <person name="Quandt C.A."/>
            <person name="Ciobanu D."/>
            <person name="Clum A."/>
            <person name="Salamov A."/>
            <person name="Andreopoulos B."/>
            <person name="Cheng J.F."/>
            <person name="Woyke T."/>
            <person name="Pelin A."/>
            <person name="Henrissat B."/>
            <person name="Reynolds N.K."/>
            <person name="Benny G.L."/>
            <person name="Smith M.E."/>
            <person name="James T.Y."/>
            <person name="Grigoriev I.V."/>
        </authorList>
    </citation>
    <scope>NUCLEOTIDE SEQUENCE [LARGE SCALE GENOMIC DNA]</scope>
</reference>